<dbReference type="Proteomes" id="UP000502005">
    <property type="component" value="Plasmid pNE1B"/>
</dbReference>
<name>A0A6B9GDC7_PANCY</name>
<dbReference type="RefSeq" id="WP_208718114.1">
    <property type="nucleotide sequence ID" value="NZ_CP024770.1"/>
</dbReference>
<sequence>MARYLPLEMKPENTMEPRKLTGLTVLNGPVIKSTFAPRPSIEDALGQLRRYVSGQLRNIEKDAEIRYQKAFEQGVNDGFQRVLGQVPDVVAQQQQLMEVWLDWVRKELEQRLPEYLMTSVALDSFIRTLTREFSISEVTLWLPRKVIEEAGHIERRCRALGITSFALKTHDEDYTFRLEAGPMVWVFDAQKQVIQQVVWQLGKPDIVSQRVETHF</sequence>
<gene>
    <name evidence="1" type="ORF">CUN67_24815</name>
</gene>
<dbReference type="EMBL" id="CP024770">
    <property type="protein sequence ID" value="QGY32217.1"/>
    <property type="molecule type" value="Genomic_DNA"/>
</dbReference>
<geneLocation type="plasmid" evidence="2">
    <name>pne1b</name>
</geneLocation>
<dbReference type="AlphaFoldDB" id="A0A6B9GDC7"/>
<protein>
    <submittedName>
        <fullName evidence="1">Uncharacterized protein</fullName>
    </submittedName>
</protein>
<evidence type="ECO:0000313" key="1">
    <source>
        <dbReference type="EMBL" id="QGY32217.1"/>
    </source>
</evidence>
<proteinExistence type="predicted"/>
<organism evidence="1 2">
    <name type="scientific">Pantoea cypripedii</name>
    <name type="common">Pectobacterium cypripedii</name>
    <name type="synonym">Erwinia cypripedii</name>
    <dbReference type="NCBI Taxonomy" id="55209"/>
    <lineage>
        <taxon>Bacteria</taxon>
        <taxon>Pseudomonadati</taxon>
        <taxon>Pseudomonadota</taxon>
        <taxon>Gammaproteobacteria</taxon>
        <taxon>Enterobacterales</taxon>
        <taxon>Erwiniaceae</taxon>
        <taxon>Pantoea</taxon>
    </lineage>
</organism>
<evidence type="ECO:0000313" key="2">
    <source>
        <dbReference type="Proteomes" id="UP000502005"/>
    </source>
</evidence>
<keyword evidence="1" id="KW-0614">Plasmid</keyword>
<reference evidence="1 2" key="1">
    <citation type="submission" date="2017-11" db="EMBL/GenBank/DDBJ databases">
        <title>Genome sequence of Pantoea cypripedii NE1.</title>
        <authorList>
            <person name="Nascimento F.X."/>
        </authorList>
    </citation>
    <scope>NUCLEOTIDE SEQUENCE [LARGE SCALE GENOMIC DNA]</scope>
    <source>
        <strain evidence="1 2">NE1</strain>
        <plasmid evidence="2">pne1b</plasmid>
    </source>
</reference>
<accession>A0A6B9GDC7</accession>